<dbReference type="OrthoDB" id="421066at2"/>
<gene>
    <name evidence="1" type="ORF">EHQ30_17620</name>
</gene>
<dbReference type="InterPro" id="IPR029063">
    <property type="entry name" value="SAM-dependent_MTases_sf"/>
</dbReference>
<accession>A0A5F1Z4N9</accession>
<name>A0A5F1Z4N9_9LEPT</name>
<dbReference type="Proteomes" id="UP000297891">
    <property type="component" value="Unassembled WGS sequence"/>
</dbReference>
<dbReference type="EMBL" id="RQFP01000014">
    <property type="protein sequence ID" value="TGK92000.1"/>
    <property type="molecule type" value="Genomic_DNA"/>
</dbReference>
<dbReference type="GO" id="GO:0032259">
    <property type="term" value="P:methylation"/>
    <property type="evidence" value="ECO:0007669"/>
    <property type="project" value="UniProtKB-KW"/>
</dbReference>
<dbReference type="SUPFAM" id="SSF53335">
    <property type="entry name" value="S-adenosyl-L-methionine-dependent methyltransferases"/>
    <property type="match status" value="1"/>
</dbReference>
<dbReference type="Pfam" id="PF13489">
    <property type="entry name" value="Methyltransf_23"/>
    <property type="match status" value="1"/>
</dbReference>
<evidence type="ECO:0000313" key="2">
    <source>
        <dbReference type="Proteomes" id="UP000297891"/>
    </source>
</evidence>
<dbReference type="AlphaFoldDB" id="A0A5F1Z4N9"/>
<keyword evidence="2" id="KW-1185">Reference proteome</keyword>
<keyword evidence="1" id="KW-0808">Transferase</keyword>
<dbReference type="GO" id="GO:0008168">
    <property type="term" value="F:methyltransferase activity"/>
    <property type="evidence" value="ECO:0007669"/>
    <property type="project" value="UniProtKB-KW"/>
</dbReference>
<keyword evidence="1" id="KW-0489">Methyltransferase</keyword>
<evidence type="ECO:0000313" key="1">
    <source>
        <dbReference type="EMBL" id="TGK92000.1"/>
    </source>
</evidence>
<protein>
    <submittedName>
        <fullName evidence="1">Methyltransferase domain-containing protein</fullName>
    </submittedName>
</protein>
<sequence>MMTEIKLLFASLLNDEEKIKEITHWLRVMDRPNGWHYDLDHVWILKELEKAGILPGSTILDAGAGQGIMQYLLASRGYNVISLDFSPRTPPPRSKGIFKIYGEGNVEISYHHPYMKFINFNSKQSEKLLNHLKWKKFKKLPELPGRIIRKINSYIQYLFERLFKNHMKYGTVRYLRAPFHDVPIESGSVDAVISVSAIEHSDIELFNDNIKSLSRLIKQGGLMLLTTSATEDKDNHYDEKVSGWCFSIDSLVSYFPGSTVDFDSKACSDSLLGSNVFMKRLDPYYYLDPNSPFYRKKFQKLPYLPVGIKLVK</sequence>
<reference evidence="1" key="1">
    <citation type="journal article" date="2019" name="PLoS Negl. Trop. Dis.">
        <title>Revisiting the worldwide diversity of Leptospira species in the environment.</title>
        <authorList>
            <person name="Vincent A.T."/>
            <person name="Schiettekatte O."/>
            <person name="Bourhy P."/>
            <person name="Veyrier F.J."/>
            <person name="Picardeau M."/>
        </authorList>
    </citation>
    <scope>NUCLEOTIDE SEQUENCE [LARGE SCALE GENOMIC DNA]</scope>
    <source>
        <strain evidence="1">201800277</strain>
    </source>
</reference>
<proteinExistence type="predicted"/>
<dbReference type="RefSeq" id="WP_135677273.1">
    <property type="nucleotide sequence ID" value="NZ_RQFP01000014.1"/>
</dbReference>
<dbReference type="Gene3D" id="3.40.50.150">
    <property type="entry name" value="Vaccinia Virus protein VP39"/>
    <property type="match status" value="2"/>
</dbReference>
<comment type="caution">
    <text evidence="1">The sequence shown here is derived from an EMBL/GenBank/DDBJ whole genome shotgun (WGS) entry which is preliminary data.</text>
</comment>
<organism evidence="1 2">
    <name type="scientific">Leptospira brenneri</name>
    <dbReference type="NCBI Taxonomy" id="2023182"/>
    <lineage>
        <taxon>Bacteria</taxon>
        <taxon>Pseudomonadati</taxon>
        <taxon>Spirochaetota</taxon>
        <taxon>Spirochaetia</taxon>
        <taxon>Leptospirales</taxon>
        <taxon>Leptospiraceae</taxon>
        <taxon>Leptospira</taxon>
    </lineage>
</organism>